<reference evidence="1 2" key="1">
    <citation type="submission" date="2019-07" db="EMBL/GenBank/DDBJ databases">
        <title>Caenimonas sedimenti sp. nov., isolated from activated sludge.</title>
        <authorList>
            <person name="Xu J."/>
        </authorList>
    </citation>
    <scope>NUCLEOTIDE SEQUENCE [LARGE SCALE GENOMIC DNA]</scope>
    <source>
        <strain evidence="1 2">HX-9-20</strain>
    </source>
</reference>
<dbReference type="PROSITE" id="PS51257">
    <property type="entry name" value="PROKAR_LIPOPROTEIN"/>
    <property type="match status" value="1"/>
</dbReference>
<gene>
    <name evidence="1" type="ORF">FN976_25455</name>
</gene>
<dbReference type="OrthoDB" id="163809at2"/>
<name>A0A562ZGP4_9BURK</name>
<dbReference type="EMBL" id="VOBQ01000023">
    <property type="protein sequence ID" value="TWO67740.1"/>
    <property type="molecule type" value="Genomic_DNA"/>
</dbReference>
<evidence type="ECO:0000313" key="1">
    <source>
        <dbReference type="EMBL" id="TWO67740.1"/>
    </source>
</evidence>
<accession>A0A562ZGP4</accession>
<evidence type="ECO:0008006" key="3">
    <source>
        <dbReference type="Google" id="ProtNLM"/>
    </source>
</evidence>
<keyword evidence="2" id="KW-1185">Reference proteome</keyword>
<dbReference type="RefSeq" id="WP_145896239.1">
    <property type="nucleotide sequence ID" value="NZ_VOBQ01000023.1"/>
</dbReference>
<dbReference type="AlphaFoldDB" id="A0A562ZGP4"/>
<proteinExistence type="predicted"/>
<dbReference type="Proteomes" id="UP000318199">
    <property type="component" value="Unassembled WGS sequence"/>
</dbReference>
<sequence length="136" mass="14295">MQTLIRASCLAFTVLLTACGGGGGDPFAETVKLHTGQPKTIDGGQLTLTMTKFIDSRCPKTVTCITAGSSVIDVTLAQQGATPVSVQMTLSGATGTALPVYTYGPYRIEYTDMTPYPDSPVLSITDSEATLVVRRD</sequence>
<organism evidence="1 2">
    <name type="scientific">Caenimonas sedimenti</name>
    <dbReference type="NCBI Taxonomy" id="2596921"/>
    <lineage>
        <taxon>Bacteria</taxon>
        <taxon>Pseudomonadati</taxon>
        <taxon>Pseudomonadota</taxon>
        <taxon>Betaproteobacteria</taxon>
        <taxon>Burkholderiales</taxon>
        <taxon>Comamonadaceae</taxon>
        <taxon>Caenimonas</taxon>
    </lineage>
</organism>
<comment type="caution">
    <text evidence="1">The sequence shown here is derived from an EMBL/GenBank/DDBJ whole genome shotgun (WGS) entry which is preliminary data.</text>
</comment>
<evidence type="ECO:0000313" key="2">
    <source>
        <dbReference type="Proteomes" id="UP000318199"/>
    </source>
</evidence>
<protein>
    <recommendedName>
        <fullName evidence="3">Lipoprotein</fullName>
    </recommendedName>
</protein>